<gene>
    <name evidence="1" type="ORF">N7482_009494</name>
</gene>
<sequence length="110" mass="11773">MGGPMTTLEVGLLGGGWAQVLQRMRAVTLSQPIQEQTLLVPDPPAHELRSAVSAPFASTTHPGLVILPGVQDSFKYTTHTALGGRPFDQPLAGHSTPDRLLIGRIELARR</sequence>
<organism evidence="1 2">
    <name type="scientific">Penicillium canariense</name>
    <dbReference type="NCBI Taxonomy" id="189055"/>
    <lineage>
        <taxon>Eukaryota</taxon>
        <taxon>Fungi</taxon>
        <taxon>Dikarya</taxon>
        <taxon>Ascomycota</taxon>
        <taxon>Pezizomycotina</taxon>
        <taxon>Eurotiomycetes</taxon>
        <taxon>Eurotiomycetidae</taxon>
        <taxon>Eurotiales</taxon>
        <taxon>Aspergillaceae</taxon>
        <taxon>Penicillium</taxon>
    </lineage>
</organism>
<reference evidence="1" key="1">
    <citation type="submission" date="2022-11" db="EMBL/GenBank/DDBJ databases">
        <authorList>
            <person name="Petersen C."/>
        </authorList>
    </citation>
    <scope>NUCLEOTIDE SEQUENCE</scope>
    <source>
        <strain evidence="1">IBT 26290</strain>
    </source>
</reference>
<evidence type="ECO:0000313" key="2">
    <source>
        <dbReference type="Proteomes" id="UP001149163"/>
    </source>
</evidence>
<evidence type="ECO:0000313" key="1">
    <source>
        <dbReference type="EMBL" id="KAJ5153016.1"/>
    </source>
</evidence>
<comment type="caution">
    <text evidence="1">The sequence shown here is derived from an EMBL/GenBank/DDBJ whole genome shotgun (WGS) entry which is preliminary data.</text>
</comment>
<protein>
    <submittedName>
        <fullName evidence="1">Uncharacterized protein</fullName>
    </submittedName>
</protein>
<keyword evidence="2" id="KW-1185">Reference proteome</keyword>
<dbReference type="Proteomes" id="UP001149163">
    <property type="component" value="Unassembled WGS sequence"/>
</dbReference>
<accession>A0A9W9HRC4</accession>
<proteinExistence type="predicted"/>
<dbReference type="AlphaFoldDB" id="A0A9W9HRC4"/>
<dbReference type="GeneID" id="81430794"/>
<dbReference type="EMBL" id="JAPQKN010000007">
    <property type="protein sequence ID" value="KAJ5153016.1"/>
    <property type="molecule type" value="Genomic_DNA"/>
</dbReference>
<name>A0A9W9HRC4_9EURO</name>
<dbReference type="RefSeq" id="XP_056539324.1">
    <property type="nucleotide sequence ID" value="XM_056691618.1"/>
</dbReference>
<reference evidence="1" key="2">
    <citation type="journal article" date="2023" name="IMA Fungus">
        <title>Comparative genomic study of the Penicillium genus elucidates a diverse pangenome and 15 lateral gene transfer events.</title>
        <authorList>
            <person name="Petersen C."/>
            <person name="Sorensen T."/>
            <person name="Nielsen M.R."/>
            <person name="Sondergaard T.E."/>
            <person name="Sorensen J.L."/>
            <person name="Fitzpatrick D.A."/>
            <person name="Frisvad J.C."/>
            <person name="Nielsen K.L."/>
        </authorList>
    </citation>
    <scope>NUCLEOTIDE SEQUENCE</scope>
    <source>
        <strain evidence="1">IBT 26290</strain>
    </source>
</reference>